<feature type="compositionally biased region" description="Low complexity" evidence="2">
    <location>
        <begin position="234"/>
        <end position="243"/>
    </location>
</feature>
<feature type="transmembrane region" description="Helical" evidence="3">
    <location>
        <begin position="678"/>
        <end position="706"/>
    </location>
</feature>
<sequence>MRPTPGRRPPPPGNYHAPSDRPRGPPPPVRPGHTGGPPPGVRYPARPPPPQEYSGPPTMESTDSLYDGSAYGGAEYDEAEQWPLPARPFAQSGRSGSPGGSPKGSPRRPPPPSQSPVSNSPRRPPQRPQRPDFQEPILDQPRPGPRIAPANKAYHQPPPPQNHPHHGPGQWTGDGYRSPQPPPPPPPPQDIPGAAPQPQHPSMSHPDYQMPQALQQTLYGQRNQRPPLGPPPSSRRGPPSYYPQIPQVHPIVEETDSMRGSIRNASMAFDPAHSSYASSNAIPIGVPSYYVEDRGSARSLPYEQQGRPSMDHGRPSADHIRPSMENSYDELPIEPIQENMAEDRYMYDGVESPSPEPAALIRQASLGKKSKPTLTTVKSNERVKKESANHRPPPTTRPITTLTNSSSLLDKETFTLRPSISSMSSDEDDDEKAFEAGDLPTPTPAPLAVLEKAKTATTRQWSSESGVLSSGSGFSEPFDLDLEHEQAPRKKSSRELLTAALPKEQLNRSQPRSPLAPIDPNADPTRLQQHGASTPTELDDLAGGKKRPPRLDIDAVRDAEVRGSLTSLPDLIRRATKVASNLDRGRTASRLGMNFFVDGTQDASAQRGTENRKSGDINEMLASFPPPQGRFGSPPGSRGGVSLSRWSSNLRHSHLPSDSDAGEAVRRRKGRRCCGMPLWLFISLLIILLLLVAAAVLVPVILLIILPGQRSEVSAGPVTAKSISGCMSELSCANGGVNMLSGDGFCQCICTNGFTGRTCEMESEAACTTITVGTTRDATVGSAIPSLSEGAEANFGIALDLQTLLGLFSSADMACSDENALVTLASMQQRRSTPSPVRRRASSTTSSADPATTSDGLLVNSSSPGSNADSTEDFAKVAILYVLQDSTKPAMAVQAHDKLNTYFGAETSAGHTVSLGNGYSCDLQAQTVTLADGTLVGGA</sequence>
<feature type="region of interest" description="Disordered" evidence="2">
    <location>
        <begin position="347"/>
        <end position="552"/>
    </location>
</feature>
<feature type="compositionally biased region" description="Polar residues" evidence="2">
    <location>
        <begin position="526"/>
        <end position="536"/>
    </location>
</feature>
<keyword evidence="1" id="KW-1015">Disulfide bond</keyword>
<feature type="disulfide bond" evidence="1">
    <location>
        <begin position="750"/>
        <end position="759"/>
    </location>
</feature>
<gene>
    <name evidence="5" type="ORF">LTR09_006367</name>
</gene>
<keyword evidence="3" id="KW-1133">Transmembrane helix</keyword>
<protein>
    <recommendedName>
        <fullName evidence="4">EGF-like domain-containing protein</fullName>
    </recommendedName>
</protein>
<keyword evidence="6" id="KW-1185">Reference proteome</keyword>
<dbReference type="InterPro" id="IPR000742">
    <property type="entry name" value="EGF"/>
</dbReference>
<proteinExistence type="predicted"/>
<evidence type="ECO:0000259" key="4">
    <source>
        <dbReference type="PROSITE" id="PS50026"/>
    </source>
</evidence>
<accession>A0AAJ0G7U8</accession>
<evidence type="ECO:0000256" key="3">
    <source>
        <dbReference type="SAM" id="Phobius"/>
    </source>
</evidence>
<feature type="region of interest" description="Disordered" evidence="2">
    <location>
        <begin position="826"/>
        <end position="869"/>
    </location>
</feature>
<comment type="caution">
    <text evidence="1">Lacks conserved residue(s) required for the propagation of feature annotation.</text>
</comment>
<feature type="compositionally biased region" description="Low complexity" evidence="2">
    <location>
        <begin position="830"/>
        <end position="854"/>
    </location>
</feature>
<keyword evidence="3" id="KW-0472">Membrane</keyword>
<feature type="compositionally biased region" description="Low complexity" evidence="2">
    <location>
        <begin position="629"/>
        <end position="643"/>
    </location>
</feature>
<evidence type="ECO:0000256" key="1">
    <source>
        <dbReference type="PROSITE-ProRule" id="PRU00076"/>
    </source>
</evidence>
<organism evidence="5 6">
    <name type="scientific">Extremus antarcticus</name>
    <dbReference type="NCBI Taxonomy" id="702011"/>
    <lineage>
        <taxon>Eukaryota</taxon>
        <taxon>Fungi</taxon>
        <taxon>Dikarya</taxon>
        <taxon>Ascomycota</taxon>
        <taxon>Pezizomycotina</taxon>
        <taxon>Dothideomycetes</taxon>
        <taxon>Dothideomycetidae</taxon>
        <taxon>Mycosphaerellales</taxon>
        <taxon>Extremaceae</taxon>
        <taxon>Extremus</taxon>
    </lineage>
</organism>
<dbReference type="CDD" id="cd00054">
    <property type="entry name" value="EGF_CA"/>
    <property type="match status" value="1"/>
</dbReference>
<dbReference type="EMBL" id="JAWDJX010000020">
    <property type="protein sequence ID" value="KAK3052513.1"/>
    <property type="molecule type" value="Genomic_DNA"/>
</dbReference>
<name>A0AAJ0G7U8_9PEZI</name>
<dbReference type="PROSITE" id="PS01186">
    <property type="entry name" value="EGF_2"/>
    <property type="match status" value="1"/>
</dbReference>
<dbReference type="PANTHER" id="PTHR17178">
    <property type="entry name" value="SECRETORY GRANULE PROTEOGLYCAN CORE PROTEIN"/>
    <property type="match status" value="1"/>
</dbReference>
<comment type="caution">
    <text evidence="5">The sequence shown here is derived from an EMBL/GenBank/DDBJ whole genome shotgun (WGS) entry which is preliminary data.</text>
</comment>
<dbReference type="PANTHER" id="PTHR17178:SF0">
    <property type="entry name" value="SERGLYCIN"/>
    <property type="match status" value="1"/>
</dbReference>
<dbReference type="PROSITE" id="PS00022">
    <property type="entry name" value="EGF_1"/>
    <property type="match status" value="1"/>
</dbReference>
<feature type="compositionally biased region" description="Basic and acidic residues" evidence="2">
    <location>
        <begin position="309"/>
        <end position="322"/>
    </location>
</feature>
<feature type="compositionally biased region" description="Pro residues" evidence="2">
    <location>
        <begin position="1"/>
        <end position="13"/>
    </location>
</feature>
<feature type="region of interest" description="Disordered" evidence="2">
    <location>
        <begin position="601"/>
        <end position="643"/>
    </location>
</feature>
<feature type="compositionally biased region" description="Polar residues" evidence="2">
    <location>
        <begin position="859"/>
        <end position="869"/>
    </location>
</feature>
<evidence type="ECO:0000313" key="5">
    <source>
        <dbReference type="EMBL" id="KAK3052513.1"/>
    </source>
</evidence>
<feature type="compositionally biased region" description="Polar residues" evidence="2">
    <location>
        <begin position="212"/>
        <end position="224"/>
    </location>
</feature>
<feature type="domain" description="EGF-like" evidence="4">
    <location>
        <begin position="722"/>
        <end position="760"/>
    </location>
</feature>
<feature type="compositionally biased region" description="Low complexity" evidence="2">
    <location>
        <begin position="462"/>
        <end position="475"/>
    </location>
</feature>
<feature type="compositionally biased region" description="Pro residues" evidence="2">
    <location>
        <begin position="24"/>
        <end position="51"/>
    </location>
</feature>
<feature type="compositionally biased region" description="Basic and acidic residues" evidence="2">
    <location>
        <begin position="379"/>
        <end position="389"/>
    </location>
</feature>
<evidence type="ECO:0000313" key="6">
    <source>
        <dbReference type="Proteomes" id="UP001271007"/>
    </source>
</evidence>
<evidence type="ECO:0000256" key="2">
    <source>
        <dbReference type="SAM" id="MobiDB-lite"/>
    </source>
</evidence>
<dbReference type="PROSITE" id="PS50026">
    <property type="entry name" value="EGF_3"/>
    <property type="match status" value="1"/>
</dbReference>
<feature type="region of interest" description="Disordered" evidence="2">
    <location>
        <begin position="297"/>
        <end position="329"/>
    </location>
</feature>
<keyword evidence="1" id="KW-0245">EGF-like domain</keyword>
<keyword evidence="3" id="KW-0812">Transmembrane</keyword>
<dbReference type="Proteomes" id="UP001271007">
    <property type="component" value="Unassembled WGS sequence"/>
</dbReference>
<dbReference type="AlphaFoldDB" id="A0AAJ0G7U8"/>
<feature type="region of interest" description="Disordered" evidence="2">
    <location>
        <begin position="1"/>
        <end position="254"/>
    </location>
</feature>
<reference evidence="5" key="1">
    <citation type="submission" date="2023-04" db="EMBL/GenBank/DDBJ databases">
        <title>Black Yeasts Isolated from many extreme environments.</title>
        <authorList>
            <person name="Coleine C."/>
            <person name="Stajich J.E."/>
            <person name="Selbmann L."/>
        </authorList>
    </citation>
    <scope>NUCLEOTIDE SEQUENCE</scope>
    <source>
        <strain evidence="5">CCFEE 5312</strain>
    </source>
</reference>
<feature type="compositionally biased region" description="Pro residues" evidence="2">
    <location>
        <begin position="179"/>
        <end position="190"/>
    </location>
</feature>